<dbReference type="SUPFAM" id="SSF57850">
    <property type="entry name" value="RING/U-box"/>
    <property type="match status" value="1"/>
</dbReference>
<evidence type="ECO:0000256" key="8">
    <source>
        <dbReference type="ARBA" id="ARBA00022833"/>
    </source>
</evidence>
<dbReference type="PROSITE" id="PS50089">
    <property type="entry name" value="ZF_RING_2"/>
    <property type="match status" value="1"/>
</dbReference>
<dbReference type="GO" id="GO:0061630">
    <property type="term" value="F:ubiquitin protein ligase activity"/>
    <property type="evidence" value="ECO:0007669"/>
    <property type="project" value="UniProtKB-UniRule"/>
</dbReference>
<evidence type="ECO:0000256" key="4">
    <source>
        <dbReference type="ARBA" id="ARBA00022679"/>
    </source>
</evidence>
<organism evidence="13 14">
    <name type="scientific">Rhamnella rubrinervis</name>
    <dbReference type="NCBI Taxonomy" id="2594499"/>
    <lineage>
        <taxon>Eukaryota</taxon>
        <taxon>Viridiplantae</taxon>
        <taxon>Streptophyta</taxon>
        <taxon>Embryophyta</taxon>
        <taxon>Tracheophyta</taxon>
        <taxon>Spermatophyta</taxon>
        <taxon>Magnoliopsida</taxon>
        <taxon>eudicotyledons</taxon>
        <taxon>Gunneridae</taxon>
        <taxon>Pentapetalae</taxon>
        <taxon>rosids</taxon>
        <taxon>fabids</taxon>
        <taxon>Rosales</taxon>
        <taxon>Rhamnaceae</taxon>
        <taxon>rhamnoid group</taxon>
        <taxon>Rhamneae</taxon>
        <taxon>Rhamnella</taxon>
    </lineage>
</organism>
<feature type="domain" description="RING-type" evidence="12">
    <location>
        <begin position="44"/>
        <end position="91"/>
    </location>
</feature>
<comment type="caution">
    <text evidence="13">The sequence shown here is derived from an EMBL/GenBank/DDBJ whole genome shotgun (WGS) entry which is preliminary data.</text>
</comment>
<evidence type="ECO:0000313" key="13">
    <source>
        <dbReference type="EMBL" id="KAF3442106.1"/>
    </source>
</evidence>
<keyword evidence="11" id="KW-0812">Transmembrane</keyword>
<evidence type="ECO:0000256" key="9">
    <source>
        <dbReference type="ARBA" id="ARBA00023136"/>
    </source>
</evidence>
<evidence type="ECO:0000256" key="6">
    <source>
        <dbReference type="ARBA" id="ARBA00022771"/>
    </source>
</evidence>
<dbReference type="SMART" id="SM00184">
    <property type="entry name" value="RING"/>
    <property type="match status" value="1"/>
</dbReference>
<keyword evidence="7 11" id="KW-0833">Ubl conjugation pathway</keyword>
<dbReference type="EC" id="2.3.2.27" evidence="11"/>
<keyword evidence="11" id="KW-1133">Transmembrane helix</keyword>
<keyword evidence="11" id="KW-0256">Endoplasmic reticulum</keyword>
<dbReference type="EMBL" id="VOIH02000007">
    <property type="protein sequence ID" value="KAF3442106.1"/>
    <property type="molecule type" value="Genomic_DNA"/>
</dbReference>
<dbReference type="Gene3D" id="3.30.40.10">
    <property type="entry name" value="Zinc/RING finger domain, C3HC4 (zinc finger)"/>
    <property type="match status" value="1"/>
</dbReference>
<evidence type="ECO:0000256" key="11">
    <source>
        <dbReference type="RuleBase" id="RU369090"/>
    </source>
</evidence>
<evidence type="ECO:0000256" key="1">
    <source>
        <dbReference type="ARBA" id="ARBA00000900"/>
    </source>
</evidence>
<dbReference type="Proteomes" id="UP000796880">
    <property type="component" value="Unassembled WGS sequence"/>
</dbReference>
<dbReference type="GO" id="GO:0008270">
    <property type="term" value="F:zinc ion binding"/>
    <property type="evidence" value="ECO:0007669"/>
    <property type="project" value="UniProtKB-KW"/>
</dbReference>
<reference evidence="13" key="1">
    <citation type="submission" date="2020-03" db="EMBL/GenBank/DDBJ databases">
        <title>A high-quality chromosome-level genome assembly of a woody plant with both climbing and erect habits, Rhamnella rubrinervis.</title>
        <authorList>
            <person name="Lu Z."/>
            <person name="Yang Y."/>
            <person name="Zhu X."/>
            <person name="Sun Y."/>
        </authorList>
    </citation>
    <scope>NUCLEOTIDE SEQUENCE</scope>
    <source>
        <strain evidence="13">BYM</strain>
        <tissue evidence="13">Leaf</tissue>
    </source>
</reference>
<comment type="catalytic activity">
    <reaction evidence="1 11">
        <text>S-ubiquitinyl-[E2 ubiquitin-conjugating enzyme]-L-cysteine + [acceptor protein]-L-lysine = [E2 ubiquitin-conjugating enzyme]-L-cysteine + N(6)-ubiquitinyl-[acceptor protein]-L-lysine.</text>
        <dbReference type="EC" id="2.3.2.27"/>
    </reaction>
</comment>
<keyword evidence="4 11" id="KW-0808">Transferase</keyword>
<evidence type="ECO:0000256" key="2">
    <source>
        <dbReference type="ARBA" id="ARBA00004308"/>
    </source>
</evidence>
<dbReference type="PROSITE" id="PS00518">
    <property type="entry name" value="ZF_RING_1"/>
    <property type="match status" value="1"/>
</dbReference>
<evidence type="ECO:0000259" key="12">
    <source>
        <dbReference type="PROSITE" id="PS50089"/>
    </source>
</evidence>
<evidence type="ECO:0000256" key="5">
    <source>
        <dbReference type="ARBA" id="ARBA00022723"/>
    </source>
</evidence>
<dbReference type="InterPro" id="IPR001841">
    <property type="entry name" value="Znf_RING"/>
</dbReference>
<evidence type="ECO:0000313" key="14">
    <source>
        <dbReference type="Proteomes" id="UP000796880"/>
    </source>
</evidence>
<evidence type="ECO:0000256" key="10">
    <source>
        <dbReference type="PROSITE-ProRule" id="PRU00175"/>
    </source>
</evidence>
<gene>
    <name evidence="13" type="ORF">FNV43_RR16022</name>
</gene>
<feature type="transmembrane region" description="Helical" evidence="11">
    <location>
        <begin position="246"/>
        <end position="264"/>
    </location>
</feature>
<dbReference type="OrthoDB" id="6270329at2759"/>
<keyword evidence="14" id="KW-1185">Reference proteome</keyword>
<accession>A0A8K0GXJ2</accession>
<protein>
    <recommendedName>
        <fullName evidence="11">E3 ubiquitin-protein ligase RMA</fullName>
        <ecNumber evidence="11">2.3.2.27</ecNumber>
    </recommendedName>
    <alternativeName>
        <fullName evidence="11">Protein RING membrane-anchor</fullName>
    </alternativeName>
    <alternativeName>
        <fullName evidence="11">RING-type E3 ubiquitin transferase RMA</fullName>
    </alternativeName>
</protein>
<evidence type="ECO:0000256" key="7">
    <source>
        <dbReference type="ARBA" id="ARBA00022786"/>
    </source>
</evidence>
<dbReference type="GO" id="GO:0005789">
    <property type="term" value="C:endoplasmic reticulum membrane"/>
    <property type="evidence" value="ECO:0007669"/>
    <property type="project" value="UniProtKB-SubCell"/>
</dbReference>
<keyword evidence="6 10" id="KW-0863">Zinc-finger</keyword>
<comment type="function">
    <text evidence="11">E3 ubiquitin-protein ligase.</text>
</comment>
<dbReference type="InterPro" id="IPR017907">
    <property type="entry name" value="Znf_RING_CS"/>
</dbReference>
<dbReference type="PANTHER" id="PTHR12313">
    <property type="entry name" value="E3 UBIQUITIN-PROTEIN LIGASE RNF5-RELATED"/>
    <property type="match status" value="1"/>
</dbReference>
<dbReference type="InterPro" id="IPR018957">
    <property type="entry name" value="Znf_C3HC4_RING-type"/>
</dbReference>
<proteinExistence type="predicted"/>
<dbReference type="InterPro" id="IPR045103">
    <property type="entry name" value="RNF5/RNF185-like"/>
</dbReference>
<comment type="subcellular location">
    <subcellularLocation>
        <location evidence="2">Endomembrane system</location>
    </subcellularLocation>
    <subcellularLocation>
        <location evidence="11">Endoplasmic reticulum membrane</location>
        <topology evidence="11">Single-pass type IV membrane protein</topology>
    </subcellularLocation>
</comment>
<evidence type="ECO:0000256" key="3">
    <source>
        <dbReference type="ARBA" id="ARBA00004906"/>
    </source>
</evidence>
<comment type="domain">
    <text evidence="11">The RING-type zinc finger domain is responsible for E3 ligase activity.</text>
</comment>
<comment type="pathway">
    <text evidence="3 11">Protein modification; protein ubiquitination.</text>
</comment>
<dbReference type="UniPathway" id="UPA00143"/>
<keyword evidence="5 11" id="KW-0479">Metal-binding</keyword>
<dbReference type="AlphaFoldDB" id="A0A8K0GXJ2"/>
<sequence>MEQNYFEPEAHFELDGDVNSLKQKWRSISTPKTVSESVNGCFKCNICLESAHDPVVTLCGHLYCWPCIYKWLQVQNPSDDKSNQRNCPVCKANISHASLVPLYGHGTSCSDSEAKIPHLGLAIPRRPPPSALNTIITSATTSTSQPNQQLLHPNYFQSHSHEAFHQQYFSHSYGSYATNMSSSYLRGASMTSLFNPTIVMFGEMVFSRMFRSSESSLFDYPHVNSYSSTGNGSPRMRRHEMKLDKWLNRVSIFLFCCLILCLLSF</sequence>
<dbReference type="GO" id="GO:0006511">
    <property type="term" value="P:ubiquitin-dependent protein catabolic process"/>
    <property type="evidence" value="ECO:0007669"/>
    <property type="project" value="UniProtKB-UniRule"/>
</dbReference>
<keyword evidence="9 11" id="KW-0472">Membrane</keyword>
<name>A0A8K0GXJ2_9ROSA</name>
<dbReference type="Pfam" id="PF00097">
    <property type="entry name" value="zf-C3HC4"/>
    <property type="match status" value="1"/>
</dbReference>
<keyword evidence="8 11" id="KW-0862">Zinc</keyword>
<dbReference type="InterPro" id="IPR013083">
    <property type="entry name" value="Znf_RING/FYVE/PHD"/>
</dbReference>
<dbReference type="GO" id="GO:0016567">
    <property type="term" value="P:protein ubiquitination"/>
    <property type="evidence" value="ECO:0007669"/>
    <property type="project" value="UniProtKB-UniPathway"/>
</dbReference>